<evidence type="ECO:0000313" key="4">
    <source>
        <dbReference type="WBParaSite" id="MBELARI_LOCUS6899"/>
    </source>
</evidence>
<accession>A0AAF3JAK1</accession>
<dbReference type="InterPro" id="IPR001304">
    <property type="entry name" value="C-type_lectin-like"/>
</dbReference>
<keyword evidence="1" id="KW-0732">Signal</keyword>
<dbReference type="PANTHER" id="PTHR22803">
    <property type="entry name" value="MANNOSE, PHOSPHOLIPASE, LECTIN RECEPTOR RELATED"/>
    <property type="match status" value="1"/>
</dbReference>
<dbReference type="InterPro" id="IPR050111">
    <property type="entry name" value="C-type_lectin/snaclec_domain"/>
</dbReference>
<evidence type="ECO:0000256" key="1">
    <source>
        <dbReference type="SAM" id="SignalP"/>
    </source>
</evidence>
<dbReference type="PROSITE" id="PS50041">
    <property type="entry name" value="C_TYPE_LECTIN_2"/>
    <property type="match status" value="2"/>
</dbReference>
<feature type="chain" id="PRO_5041913173" description="C-type lectin domain-containing protein" evidence="1">
    <location>
        <begin position="27"/>
        <end position="320"/>
    </location>
</feature>
<dbReference type="WBParaSite" id="MBELARI_LOCUS6899">
    <property type="protein sequence ID" value="MBELARI_LOCUS6899"/>
    <property type="gene ID" value="MBELARI_LOCUS6899"/>
</dbReference>
<feature type="domain" description="C-type lectin" evidence="2">
    <location>
        <begin position="45"/>
        <end position="151"/>
    </location>
</feature>
<keyword evidence="3" id="KW-1185">Reference proteome</keyword>
<dbReference type="InterPro" id="IPR016187">
    <property type="entry name" value="CTDL_fold"/>
</dbReference>
<dbReference type="AlphaFoldDB" id="A0AAF3JAK1"/>
<name>A0AAF3JAK1_9BILA</name>
<feature type="domain" description="C-type lectin" evidence="2">
    <location>
        <begin position="168"/>
        <end position="296"/>
    </location>
</feature>
<proteinExistence type="predicted"/>
<reference evidence="4" key="1">
    <citation type="submission" date="2024-02" db="UniProtKB">
        <authorList>
            <consortium name="WormBaseParasite"/>
        </authorList>
    </citation>
    <scope>IDENTIFICATION</scope>
</reference>
<dbReference type="SUPFAM" id="SSF56436">
    <property type="entry name" value="C-type lectin-like"/>
    <property type="match status" value="2"/>
</dbReference>
<dbReference type="Proteomes" id="UP000887575">
    <property type="component" value="Unassembled WGS sequence"/>
</dbReference>
<dbReference type="Gene3D" id="3.10.100.10">
    <property type="entry name" value="Mannose-Binding Protein A, subunit A"/>
    <property type="match status" value="2"/>
</dbReference>
<dbReference type="InterPro" id="IPR016186">
    <property type="entry name" value="C-type_lectin-like/link_sf"/>
</dbReference>
<dbReference type="SMART" id="SM00034">
    <property type="entry name" value="CLECT"/>
    <property type="match status" value="2"/>
</dbReference>
<feature type="signal peptide" evidence="1">
    <location>
        <begin position="1"/>
        <end position="26"/>
    </location>
</feature>
<protein>
    <recommendedName>
        <fullName evidence="2">C-type lectin domain-containing protein</fullName>
    </recommendedName>
</protein>
<sequence length="320" mass="35717">MSLLTFNRPFTYAILVSIFFISHVLSFCPTGSFELPSENVCAIPYATPQYYLQADRQCRSVGGMVSKIQNSFENAYLSAMNVQDFNSQPPYIGVERNSNGAWVYADGSPITYSNWAPGEPKNGTALCAILDPKTAKWNTSDCNVGRPFFCTVNENGGPCPNHWAYLPYTDSCYYLQDFTYSNGVNWTSYTSSEAESKCQQMGAHLASVHSDTEMNFLYSLTISNIQNLAFPITNHCLYGGAWIGYYGTGVVGNGNWTDGSRVDYVVPIFSHPGAPQYWAIINDPSCDRQYWDYWSDQGKTARFVCKTPASSMIKNKNLVK</sequence>
<evidence type="ECO:0000259" key="2">
    <source>
        <dbReference type="PROSITE" id="PS50041"/>
    </source>
</evidence>
<dbReference type="Pfam" id="PF00059">
    <property type="entry name" value="Lectin_C"/>
    <property type="match status" value="2"/>
</dbReference>
<organism evidence="3 4">
    <name type="scientific">Mesorhabditis belari</name>
    <dbReference type="NCBI Taxonomy" id="2138241"/>
    <lineage>
        <taxon>Eukaryota</taxon>
        <taxon>Metazoa</taxon>
        <taxon>Ecdysozoa</taxon>
        <taxon>Nematoda</taxon>
        <taxon>Chromadorea</taxon>
        <taxon>Rhabditida</taxon>
        <taxon>Rhabditina</taxon>
        <taxon>Rhabditomorpha</taxon>
        <taxon>Rhabditoidea</taxon>
        <taxon>Rhabditidae</taxon>
        <taxon>Mesorhabditinae</taxon>
        <taxon>Mesorhabditis</taxon>
    </lineage>
</organism>
<evidence type="ECO:0000313" key="3">
    <source>
        <dbReference type="Proteomes" id="UP000887575"/>
    </source>
</evidence>